<dbReference type="AlphaFoldDB" id="A0A368F1J6"/>
<dbReference type="InterPro" id="IPR036397">
    <property type="entry name" value="RNaseH_sf"/>
</dbReference>
<dbReference type="EMBL" id="JOJR01009744">
    <property type="protein sequence ID" value="RCN25974.1"/>
    <property type="molecule type" value="Genomic_DNA"/>
</dbReference>
<dbReference type="Proteomes" id="UP000252519">
    <property type="component" value="Unassembled WGS sequence"/>
</dbReference>
<dbReference type="STRING" id="29170.A0A368F1J6"/>
<gene>
    <name evidence="1" type="ORF">ANCCAN_28309</name>
</gene>
<dbReference type="Gene3D" id="3.30.420.10">
    <property type="entry name" value="Ribonuclease H-like superfamily/Ribonuclease H"/>
    <property type="match status" value="1"/>
</dbReference>
<protein>
    <submittedName>
        <fullName evidence="1">Uncharacterized protein</fullName>
    </submittedName>
</protein>
<organism evidence="1 2">
    <name type="scientific">Ancylostoma caninum</name>
    <name type="common">Dog hookworm</name>
    <dbReference type="NCBI Taxonomy" id="29170"/>
    <lineage>
        <taxon>Eukaryota</taxon>
        <taxon>Metazoa</taxon>
        <taxon>Ecdysozoa</taxon>
        <taxon>Nematoda</taxon>
        <taxon>Chromadorea</taxon>
        <taxon>Rhabditida</taxon>
        <taxon>Rhabditina</taxon>
        <taxon>Rhabditomorpha</taxon>
        <taxon>Strongyloidea</taxon>
        <taxon>Ancylostomatidae</taxon>
        <taxon>Ancylostomatinae</taxon>
        <taxon>Ancylostoma</taxon>
    </lineage>
</organism>
<dbReference type="GO" id="GO:0003676">
    <property type="term" value="F:nucleic acid binding"/>
    <property type="evidence" value="ECO:0007669"/>
    <property type="project" value="InterPro"/>
</dbReference>
<comment type="caution">
    <text evidence="1">The sequence shown here is derived from an EMBL/GenBank/DDBJ whole genome shotgun (WGS) entry which is preliminary data.</text>
</comment>
<evidence type="ECO:0000313" key="1">
    <source>
        <dbReference type="EMBL" id="RCN25974.1"/>
    </source>
</evidence>
<accession>A0A368F1J6</accession>
<evidence type="ECO:0000313" key="2">
    <source>
        <dbReference type="Proteomes" id="UP000252519"/>
    </source>
</evidence>
<keyword evidence="2" id="KW-1185">Reference proteome</keyword>
<sequence>MFNLDGPDDMISYWKGSQKNPTTFSLRNFGGGSFMVWSDFSAGIRLEIAFLSGPMDSMKYHDTLYKHLLSFSTDIVDRRMPSRWLTPKEQSERHGLACSPDLNAVENLSSILARWVYCSHRQFQTMYELKTTIIDAWEDVCT</sequence>
<proteinExistence type="predicted"/>
<name>A0A368F1J6_ANCCA</name>
<reference evidence="1 2" key="1">
    <citation type="submission" date="2014-10" db="EMBL/GenBank/DDBJ databases">
        <title>Draft genome of the hookworm Ancylostoma caninum.</title>
        <authorList>
            <person name="Mitreva M."/>
        </authorList>
    </citation>
    <scope>NUCLEOTIDE SEQUENCE [LARGE SCALE GENOMIC DNA]</scope>
    <source>
        <strain evidence="1 2">Baltimore</strain>
    </source>
</reference>